<proteinExistence type="predicted"/>
<dbReference type="InterPro" id="IPR016181">
    <property type="entry name" value="Acyl_CoA_acyltransferase"/>
</dbReference>
<protein>
    <recommendedName>
        <fullName evidence="3">N-acetyltransferase domain-containing protein</fullName>
    </recommendedName>
</protein>
<dbReference type="OrthoDB" id="7836873at2"/>
<evidence type="ECO:0000313" key="2">
    <source>
        <dbReference type="Proteomes" id="UP000049983"/>
    </source>
</evidence>
<dbReference type="Proteomes" id="UP000049983">
    <property type="component" value="Unassembled WGS sequence"/>
</dbReference>
<gene>
    <name evidence="1" type="ORF">LA5096_03477</name>
</gene>
<dbReference type="RefSeq" id="WP_055111358.1">
    <property type="nucleotide sequence ID" value="NZ_CXWA01000006.1"/>
</dbReference>
<reference evidence="2" key="1">
    <citation type="submission" date="2015-07" db="EMBL/GenBank/DDBJ databases">
        <authorList>
            <person name="Rodrigo-Torres Lidia"/>
            <person name="Arahal R.David."/>
        </authorList>
    </citation>
    <scope>NUCLEOTIDE SEQUENCE [LARGE SCALE GENOMIC DNA]</scope>
    <source>
        <strain evidence="2">CECT 5096</strain>
    </source>
</reference>
<accession>A0A0M6ZHF9</accession>
<dbReference type="AlphaFoldDB" id="A0A0M6ZHF9"/>
<organism evidence="1 2">
    <name type="scientific">Roseibium album</name>
    <dbReference type="NCBI Taxonomy" id="311410"/>
    <lineage>
        <taxon>Bacteria</taxon>
        <taxon>Pseudomonadati</taxon>
        <taxon>Pseudomonadota</taxon>
        <taxon>Alphaproteobacteria</taxon>
        <taxon>Hyphomicrobiales</taxon>
        <taxon>Stappiaceae</taxon>
        <taxon>Roseibium</taxon>
    </lineage>
</organism>
<keyword evidence="2" id="KW-1185">Reference proteome</keyword>
<evidence type="ECO:0000313" key="1">
    <source>
        <dbReference type="EMBL" id="CTQ72977.1"/>
    </source>
</evidence>
<sequence>MSVDCIGKQAWWGMLAIDPSHRGQGLALDLGAQAILEMNSDFGVKDFMPGVQPGNSASEAVCGRMGLVPGEFAIIGCADPQALANGRMTK</sequence>
<dbReference type="STRING" id="311410.LA5095_00337"/>
<evidence type="ECO:0008006" key="3">
    <source>
        <dbReference type="Google" id="ProtNLM"/>
    </source>
</evidence>
<dbReference type="EMBL" id="CXWC01000011">
    <property type="protein sequence ID" value="CTQ72977.1"/>
    <property type="molecule type" value="Genomic_DNA"/>
</dbReference>
<name>A0A0M6ZHF9_9HYPH</name>
<dbReference type="Gene3D" id="3.40.630.30">
    <property type="match status" value="1"/>
</dbReference>
<dbReference type="SUPFAM" id="SSF55729">
    <property type="entry name" value="Acyl-CoA N-acyltransferases (Nat)"/>
    <property type="match status" value="1"/>
</dbReference>
<dbReference type="GeneID" id="97670819"/>